<keyword evidence="3" id="KW-1185">Reference proteome</keyword>
<dbReference type="STRING" id="453582.SAMN05421580_101230"/>
<dbReference type="Proteomes" id="UP000186221">
    <property type="component" value="Unassembled WGS sequence"/>
</dbReference>
<keyword evidence="1" id="KW-0732">Signal</keyword>
<feature type="chain" id="PRO_5012139460" description="Ig-like domain-containing protein" evidence="1">
    <location>
        <begin position="22"/>
        <end position="146"/>
    </location>
</feature>
<feature type="signal peptide" evidence="1">
    <location>
        <begin position="1"/>
        <end position="21"/>
    </location>
</feature>
<dbReference type="EMBL" id="FTOG01000001">
    <property type="protein sequence ID" value="SIS43071.1"/>
    <property type="molecule type" value="Genomic_DNA"/>
</dbReference>
<dbReference type="RefSeq" id="WP_076483200.1">
    <property type="nucleotide sequence ID" value="NZ_FTOG01000001.1"/>
</dbReference>
<protein>
    <recommendedName>
        <fullName evidence="4">Ig-like domain-containing protein</fullName>
    </recommendedName>
</protein>
<evidence type="ECO:0000313" key="3">
    <source>
        <dbReference type="Proteomes" id="UP000186221"/>
    </source>
</evidence>
<accession>A0A1N7J1H9</accession>
<dbReference type="OrthoDB" id="7849141at2"/>
<name>A0A1N7J1H9_9RHOB</name>
<proteinExistence type="predicted"/>
<gene>
    <name evidence="2" type="ORF">SAMN05421580_101230</name>
</gene>
<sequence>MFKPIFACVAVLACLASPAFSKSPRPSFKAPPGGKLISCTMTQRPRGNWIQPEIFVVVDKSGKTVAYDPVIAHVHGQPVTARITVDNARRTTYAWTVKGARDSGSQYAPYLDYKLTIVKVTNRASLSMIPRGFSNTFRGEGACREE</sequence>
<evidence type="ECO:0000256" key="1">
    <source>
        <dbReference type="SAM" id="SignalP"/>
    </source>
</evidence>
<evidence type="ECO:0000313" key="2">
    <source>
        <dbReference type="EMBL" id="SIS43071.1"/>
    </source>
</evidence>
<reference evidence="3" key="1">
    <citation type="submission" date="2017-01" db="EMBL/GenBank/DDBJ databases">
        <authorList>
            <person name="Varghese N."/>
            <person name="Submissions S."/>
        </authorList>
    </citation>
    <scope>NUCLEOTIDE SEQUENCE [LARGE SCALE GENOMIC DNA]</scope>
    <source>
        <strain evidence="3">DSM 19945</strain>
    </source>
</reference>
<evidence type="ECO:0008006" key="4">
    <source>
        <dbReference type="Google" id="ProtNLM"/>
    </source>
</evidence>
<dbReference type="AlphaFoldDB" id="A0A1N7J1H9"/>
<organism evidence="2 3">
    <name type="scientific">Rhodobacter aestuarii</name>
    <dbReference type="NCBI Taxonomy" id="453582"/>
    <lineage>
        <taxon>Bacteria</taxon>
        <taxon>Pseudomonadati</taxon>
        <taxon>Pseudomonadota</taxon>
        <taxon>Alphaproteobacteria</taxon>
        <taxon>Rhodobacterales</taxon>
        <taxon>Rhodobacter group</taxon>
        <taxon>Rhodobacter</taxon>
    </lineage>
</organism>